<dbReference type="GO" id="GO:0009307">
    <property type="term" value="P:DNA restriction-modification system"/>
    <property type="evidence" value="ECO:0007669"/>
    <property type="project" value="InterPro"/>
</dbReference>
<keyword evidence="1 4" id="KW-0489">Methyltransferase</keyword>
<dbReference type="InterPro" id="IPR012327">
    <property type="entry name" value="MeTrfase_D12"/>
</dbReference>
<dbReference type="AlphaFoldDB" id="A0A6B1F5U0"/>
<evidence type="ECO:0000256" key="2">
    <source>
        <dbReference type="ARBA" id="ARBA00022679"/>
    </source>
</evidence>
<dbReference type="Pfam" id="PF02086">
    <property type="entry name" value="MethyltransfD12"/>
    <property type="match status" value="1"/>
</dbReference>
<gene>
    <name evidence="4" type="ORF">F4162_03700</name>
</gene>
<reference evidence="4" key="1">
    <citation type="submission" date="2019-09" db="EMBL/GenBank/DDBJ databases">
        <title>Characterisation of the sponge microbiome using genome-centric metagenomics.</title>
        <authorList>
            <person name="Engelberts J.P."/>
            <person name="Robbins S.J."/>
            <person name="De Goeij J.M."/>
            <person name="Aranda M."/>
            <person name="Bell S.C."/>
            <person name="Webster N.S."/>
        </authorList>
    </citation>
    <scope>NUCLEOTIDE SEQUENCE</scope>
    <source>
        <strain evidence="4">SB0676_bin_10</strain>
    </source>
</reference>
<dbReference type="Gene3D" id="3.40.50.150">
    <property type="entry name" value="Vaccinia Virus protein VP39"/>
    <property type="match status" value="1"/>
</dbReference>
<sequence>MKMPHPVPYQGSKRKLAPIIGRYLPQGISTFYEPFAGSAAMTIYAAYHRRASRFVIGDSFEPIVMLLRAIVNEPEKTANQYRILWEGQCDGNDKYFN</sequence>
<dbReference type="InterPro" id="IPR029063">
    <property type="entry name" value="SAM-dependent_MTases_sf"/>
</dbReference>
<name>A0A6B1F5U0_9SYNE</name>
<dbReference type="GO" id="GO:0009007">
    <property type="term" value="F:site-specific DNA-methyltransferase (adenine-specific) activity"/>
    <property type="evidence" value="ECO:0007669"/>
    <property type="project" value="UniProtKB-EC"/>
</dbReference>
<evidence type="ECO:0000256" key="1">
    <source>
        <dbReference type="ARBA" id="ARBA00022603"/>
    </source>
</evidence>
<keyword evidence="3" id="KW-0949">S-adenosyl-L-methionine</keyword>
<dbReference type="GO" id="GO:0032259">
    <property type="term" value="P:methylation"/>
    <property type="evidence" value="ECO:0007669"/>
    <property type="project" value="UniProtKB-KW"/>
</dbReference>
<dbReference type="SUPFAM" id="SSF53335">
    <property type="entry name" value="S-adenosyl-L-methionine-dependent methyltransferases"/>
    <property type="match status" value="1"/>
</dbReference>
<evidence type="ECO:0000313" key="4">
    <source>
        <dbReference type="EMBL" id="MYG38109.1"/>
    </source>
</evidence>
<comment type="caution">
    <text evidence="4">The sequence shown here is derived from an EMBL/GenBank/DDBJ whole genome shotgun (WGS) entry which is preliminary data.</text>
</comment>
<feature type="non-terminal residue" evidence="4">
    <location>
        <position position="97"/>
    </location>
</feature>
<keyword evidence="2" id="KW-0808">Transferase</keyword>
<dbReference type="PRINTS" id="PR00505">
    <property type="entry name" value="D12N6MTFRASE"/>
</dbReference>
<evidence type="ECO:0000256" key="3">
    <source>
        <dbReference type="ARBA" id="ARBA00022691"/>
    </source>
</evidence>
<organism evidence="4">
    <name type="scientific">Synechococcus sp. SB0676_bin_10</name>
    <dbReference type="NCBI Taxonomy" id="2604869"/>
    <lineage>
        <taxon>Bacteria</taxon>
        <taxon>Bacillati</taxon>
        <taxon>Cyanobacteriota</taxon>
        <taxon>Cyanophyceae</taxon>
        <taxon>Synechococcales</taxon>
        <taxon>Synechococcaceae</taxon>
        <taxon>Synechococcus</taxon>
    </lineage>
</organism>
<accession>A0A6B1F5U0</accession>
<proteinExistence type="predicted"/>
<dbReference type="EMBL" id="VYDO01000125">
    <property type="protein sequence ID" value="MYG38109.1"/>
    <property type="molecule type" value="Genomic_DNA"/>
</dbReference>
<protein>
    <submittedName>
        <fullName evidence="4">DNA adenine methylase</fullName>
    </submittedName>
</protein>